<reference evidence="3" key="1">
    <citation type="journal article" date="2020" name="Stud. Mycol.">
        <title>101 Dothideomycetes genomes: a test case for predicting lifestyles and emergence of pathogens.</title>
        <authorList>
            <person name="Haridas S."/>
            <person name="Albert R."/>
            <person name="Binder M."/>
            <person name="Bloem J."/>
            <person name="Labutti K."/>
            <person name="Salamov A."/>
            <person name="Andreopoulos B."/>
            <person name="Baker S."/>
            <person name="Barry K."/>
            <person name="Bills G."/>
            <person name="Bluhm B."/>
            <person name="Cannon C."/>
            <person name="Castanera R."/>
            <person name="Culley D."/>
            <person name="Daum C."/>
            <person name="Ezra D."/>
            <person name="Gonzalez J."/>
            <person name="Henrissat B."/>
            <person name="Kuo A."/>
            <person name="Liang C."/>
            <person name="Lipzen A."/>
            <person name="Lutzoni F."/>
            <person name="Magnuson J."/>
            <person name="Mondo S."/>
            <person name="Nolan M."/>
            <person name="Ohm R."/>
            <person name="Pangilinan J."/>
            <person name="Park H.-J."/>
            <person name="Ramirez L."/>
            <person name="Alfaro M."/>
            <person name="Sun H."/>
            <person name="Tritt A."/>
            <person name="Yoshinaga Y."/>
            <person name="Zwiers L.-H."/>
            <person name="Turgeon B."/>
            <person name="Goodwin S."/>
            <person name="Spatafora J."/>
            <person name="Crous P."/>
            <person name="Grigoriev I."/>
        </authorList>
    </citation>
    <scope>NUCLEOTIDE SEQUENCE</scope>
    <source>
        <strain evidence="3">CBS 269.34</strain>
    </source>
</reference>
<dbReference type="Proteomes" id="UP000799750">
    <property type="component" value="Unassembled WGS sequence"/>
</dbReference>
<accession>A0A6A6QZL1</accession>
<dbReference type="PANTHER" id="PTHR24320:SF283">
    <property type="entry name" value="RETINOL DEHYDROGENASE 11"/>
    <property type="match status" value="1"/>
</dbReference>
<sequence length="330" mass="36053">MSPPYGAETTGEELVQAFASQIKGKVILTTGVSPGGLGAFFVEVIAKAQPDLLILAGRDTTKVQKTADTITAAHKDVKVRVLKLDLASLKQIREAAATVNSWTDVPHIDVLMNNAGIMACDYGKSEEGFEKQFATNHLGPFLFTNLIIEKVIAASRPRVVMVSSDGHRLGAIRFDDYNFDNGETYDKWRSYGQSKTANMLFALSLAEKLGKRGLSAYSLHPGVIGTNLGAKLDWEVDFNDLRERALDKVQGNKEGWADFKFKTGDSGSGVATHVYAAFDPSLSGRNGAYLQDCHVGDPWTDTVKPWATNGVEAERLWLLSEKLVGETFKY</sequence>
<organism evidence="3 4">
    <name type="scientific">Lophium mytilinum</name>
    <dbReference type="NCBI Taxonomy" id="390894"/>
    <lineage>
        <taxon>Eukaryota</taxon>
        <taxon>Fungi</taxon>
        <taxon>Dikarya</taxon>
        <taxon>Ascomycota</taxon>
        <taxon>Pezizomycotina</taxon>
        <taxon>Dothideomycetes</taxon>
        <taxon>Pleosporomycetidae</taxon>
        <taxon>Mytilinidiales</taxon>
        <taxon>Mytilinidiaceae</taxon>
        <taxon>Lophium</taxon>
    </lineage>
</organism>
<comment type="similarity">
    <text evidence="1">Belongs to the short-chain dehydrogenases/reductases (SDR) family.</text>
</comment>
<evidence type="ECO:0000313" key="4">
    <source>
        <dbReference type="Proteomes" id="UP000799750"/>
    </source>
</evidence>
<name>A0A6A6QZL1_9PEZI</name>
<evidence type="ECO:0000313" key="3">
    <source>
        <dbReference type="EMBL" id="KAF2497542.1"/>
    </source>
</evidence>
<evidence type="ECO:0000256" key="1">
    <source>
        <dbReference type="ARBA" id="ARBA00006484"/>
    </source>
</evidence>
<dbReference type="AlphaFoldDB" id="A0A6A6QZL1"/>
<dbReference type="PANTHER" id="PTHR24320">
    <property type="entry name" value="RETINOL DEHYDROGENASE"/>
    <property type="match status" value="1"/>
</dbReference>
<keyword evidence="4" id="KW-1185">Reference proteome</keyword>
<gene>
    <name evidence="3" type="ORF">BU16DRAFT_505971</name>
</gene>
<protein>
    <submittedName>
        <fullName evidence="3">Putative short-chain dehydrogenase</fullName>
    </submittedName>
</protein>
<dbReference type="Pfam" id="PF00106">
    <property type="entry name" value="adh_short"/>
    <property type="match status" value="1"/>
</dbReference>
<dbReference type="EMBL" id="MU004186">
    <property type="protein sequence ID" value="KAF2497542.1"/>
    <property type="molecule type" value="Genomic_DNA"/>
</dbReference>
<dbReference type="PRINTS" id="PR00081">
    <property type="entry name" value="GDHRDH"/>
</dbReference>
<dbReference type="OrthoDB" id="191139at2759"/>
<dbReference type="InterPro" id="IPR002347">
    <property type="entry name" value="SDR_fam"/>
</dbReference>
<dbReference type="Gene3D" id="3.40.50.720">
    <property type="entry name" value="NAD(P)-binding Rossmann-like Domain"/>
    <property type="match status" value="1"/>
</dbReference>
<dbReference type="SUPFAM" id="SSF51735">
    <property type="entry name" value="NAD(P)-binding Rossmann-fold domains"/>
    <property type="match status" value="1"/>
</dbReference>
<dbReference type="InterPro" id="IPR036291">
    <property type="entry name" value="NAD(P)-bd_dom_sf"/>
</dbReference>
<keyword evidence="2" id="KW-0560">Oxidoreductase</keyword>
<dbReference type="GO" id="GO:0016491">
    <property type="term" value="F:oxidoreductase activity"/>
    <property type="evidence" value="ECO:0007669"/>
    <property type="project" value="UniProtKB-KW"/>
</dbReference>
<evidence type="ECO:0000256" key="2">
    <source>
        <dbReference type="ARBA" id="ARBA00023002"/>
    </source>
</evidence>
<proteinExistence type="inferred from homology"/>